<evidence type="ECO:0000256" key="6">
    <source>
        <dbReference type="ARBA" id="ARBA00023004"/>
    </source>
</evidence>
<dbReference type="GO" id="GO:0009055">
    <property type="term" value="F:electron transfer activity"/>
    <property type="evidence" value="ECO:0007669"/>
    <property type="project" value="InterPro"/>
</dbReference>
<comment type="cofactor">
    <cofactor evidence="8">
        <name>tungstopterin</name>
        <dbReference type="ChEBI" id="CHEBI:30402"/>
    </cofactor>
</comment>
<comment type="caution">
    <text evidence="10">The sequence shown here is derived from an EMBL/GenBank/DDBJ whole genome shotgun (WGS) entry which is preliminary data.</text>
</comment>
<dbReference type="InterPro" id="IPR051919">
    <property type="entry name" value="W-dependent_AOR"/>
</dbReference>
<dbReference type="InterPro" id="IPR036503">
    <property type="entry name" value="Ald_Fedxn_OxRdtase_N_sf"/>
</dbReference>
<name>A0A7K3NLA3_9BACT</name>
<keyword evidence="7" id="KW-0411">Iron-sulfur</keyword>
<evidence type="ECO:0000256" key="3">
    <source>
        <dbReference type="ARBA" id="ARBA00022485"/>
    </source>
</evidence>
<gene>
    <name evidence="10" type="ORF">G3N56_09495</name>
</gene>
<organism evidence="10 11">
    <name type="scientific">Desulfolutivibrio sulfodismutans</name>
    <dbReference type="NCBI Taxonomy" id="63561"/>
    <lineage>
        <taxon>Bacteria</taxon>
        <taxon>Pseudomonadati</taxon>
        <taxon>Thermodesulfobacteriota</taxon>
        <taxon>Desulfovibrionia</taxon>
        <taxon>Desulfovibrionales</taxon>
        <taxon>Desulfovibrionaceae</taxon>
        <taxon>Desulfolutivibrio</taxon>
    </lineage>
</organism>
<dbReference type="SUPFAM" id="SSF56228">
    <property type="entry name" value="Aldehyde ferredoxin oxidoreductase, N-terminal domain"/>
    <property type="match status" value="1"/>
</dbReference>
<dbReference type="Gene3D" id="3.60.9.10">
    <property type="entry name" value="Aldehyde ferredoxin oxidoreductase, N-terminal domain"/>
    <property type="match status" value="1"/>
</dbReference>
<dbReference type="PANTHER" id="PTHR30038:SF0">
    <property type="entry name" value="TUNGSTEN-CONTAINING ALDEHYDE FERREDOXIN OXIDOREDUCTASE"/>
    <property type="match status" value="1"/>
</dbReference>
<accession>A0A7K3NLA3</accession>
<protein>
    <submittedName>
        <fullName evidence="10">Aldehyde ferredoxin oxidoreductase</fullName>
    </submittedName>
</protein>
<dbReference type="InterPro" id="IPR013983">
    <property type="entry name" value="Ald_Fedxn_OxRdtase_N"/>
</dbReference>
<dbReference type="Gene3D" id="1.10.599.10">
    <property type="entry name" value="Aldehyde Ferredoxin Oxidoreductase Protein, subunit A, domain 3"/>
    <property type="match status" value="1"/>
</dbReference>
<dbReference type="SUPFAM" id="SSF48310">
    <property type="entry name" value="Aldehyde ferredoxin oxidoreductase, C-terminal domains"/>
    <property type="match status" value="1"/>
</dbReference>
<dbReference type="GO" id="GO:0051539">
    <property type="term" value="F:4 iron, 4 sulfur cluster binding"/>
    <property type="evidence" value="ECO:0007669"/>
    <property type="project" value="UniProtKB-KW"/>
</dbReference>
<dbReference type="Proteomes" id="UP000469724">
    <property type="component" value="Unassembled WGS sequence"/>
</dbReference>
<dbReference type="SMART" id="SM00790">
    <property type="entry name" value="AFOR_N"/>
    <property type="match status" value="1"/>
</dbReference>
<dbReference type="PANTHER" id="PTHR30038">
    <property type="entry name" value="ALDEHYDE FERREDOXIN OXIDOREDUCTASE"/>
    <property type="match status" value="1"/>
</dbReference>
<dbReference type="InterPro" id="IPR036021">
    <property type="entry name" value="Tungsten_al_ferr_oxy-like_C"/>
</dbReference>
<evidence type="ECO:0000256" key="8">
    <source>
        <dbReference type="ARBA" id="ARBA00049934"/>
    </source>
</evidence>
<evidence type="ECO:0000256" key="2">
    <source>
        <dbReference type="ARBA" id="ARBA00011032"/>
    </source>
</evidence>
<evidence type="ECO:0000313" key="10">
    <source>
        <dbReference type="EMBL" id="NDY56974.1"/>
    </source>
</evidence>
<keyword evidence="6" id="KW-0408">Iron</keyword>
<dbReference type="GO" id="GO:0046872">
    <property type="term" value="F:metal ion binding"/>
    <property type="evidence" value="ECO:0007669"/>
    <property type="project" value="UniProtKB-KW"/>
</dbReference>
<dbReference type="RefSeq" id="WP_163302022.1">
    <property type="nucleotide sequence ID" value="NZ_JAAGRQ010000033.1"/>
</dbReference>
<dbReference type="InterPro" id="IPR013985">
    <property type="entry name" value="Ald_Fedxn_OxRdtase_dom3"/>
</dbReference>
<keyword evidence="5" id="KW-0560">Oxidoreductase</keyword>
<proteinExistence type="inferred from homology"/>
<dbReference type="Pfam" id="PF02730">
    <property type="entry name" value="AFOR_N"/>
    <property type="match status" value="1"/>
</dbReference>
<dbReference type="Pfam" id="PF01314">
    <property type="entry name" value="AFOR_C"/>
    <property type="match status" value="1"/>
</dbReference>
<dbReference type="AlphaFoldDB" id="A0A7K3NLA3"/>
<evidence type="ECO:0000256" key="4">
    <source>
        <dbReference type="ARBA" id="ARBA00022723"/>
    </source>
</evidence>
<dbReference type="Gene3D" id="1.10.569.10">
    <property type="entry name" value="Aldehyde Ferredoxin Oxidoreductase Protein, subunit A, domain 2"/>
    <property type="match status" value="1"/>
</dbReference>
<dbReference type="EMBL" id="JAAGRQ010000033">
    <property type="protein sequence ID" value="NDY56974.1"/>
    <property type="molecule type" value="Genomic_DNA"/>
</dbReference>
<keyword evidence="4" id="KW-0479">Metal-binding</keyword>
<evidence type="ECO:0000259" key="9">
    <source>
        <dbReference type="SMART" id="SM00790"/>
    </source>
</evidence>
<sequence>MSRLLRIDTNKRTFAFSDMGAYAGMGGRALTSRLILDEVPALSHPLGASNKLVAAAGILTGTAAANSGRISLGAKSPLTGGIKESNSGGLFSQKMAKLGIQAMVFEDKPEDSAAPVVVVVKADGVSIVEAPELAGLGTYAASEILLAKYGSRAAVMLIGPAGETCRLAASVQFTDPKGRPARAAGRGGLGAVMGSKKIKAVVVDDTGATGVPVADKEAFKAANKRWVEILGSHPVTSQGLPGFGTSILVNIINEAGALPTKNFRFGRFDQAADISGEKMVELMQARGGKPKEGCHPGCVIQCSQTFVDDKGGYLSSGLEYETVWAFGANCLINDIDDIARMDHACDDLGLDTIDMGNAVAVAMDGGIIPWGDSKAALTLLRRVGDPSDSLGRIMGNGAKFAGQAFGVSRVAEVKGQALPAYDPRSVKGVGVTYATTPMGADHTAGYAVCQNILKCGGDVNPMTKVGQVELSKNLQIATAAIDAVGFCLFVAFAVLDTADAVQVMCDQIAAVTGKAFAPGDFLALGVNTLKDEIAFNTKAGFTKEHDQLPEFFAEPLAPHNTTWDFTPEELQGAKVS</sequence>
<comment type="similarity">
    <text evidence="2">Belongs to the AOR/FOR family.</text>
</comment>
<keyword evidence="11" id="KW-1185">Reference proteome</keyword>
<dbReference type="InterPro" id="IPR001203">
    <property type="entry name" value="OxRdtase_Ald_Fedxn_C"/>
</dbReference>
<evidence type="ECO:0000313" key="11">
    <source>
        <dbReference type="Proteomes" id="UP000469724"/>
    </source>
</evidence>
<keyword evidence="3" id="KW-0004">4Fe-4S</keyword>
<feature type="domain" description="Aldehyde ferredoxin oxidoreductase N-terminal" evidence="9">
    <location>
        <begin position="1"/>
        <end position="207"/>
    </location>
</feature>
<evidence type="ECO:0000256" key="1">
    <source>
        <dbReference type="ARBA" id="ARBA00001966"/>
    </source>
</evidence>
<comment type="cofactor">
    <cofactor evidence="1">
        <name>[4Fe-4S] cluster</name>
        <dbReference type="ChEBI" id="CHEBI:49883"/>
    </cofactor>
</comment>
<reference evidence="10 11" key="1">
    <citation type="submission" date="2020-02" db="EMBL/GenBank/DDBJ databases">
        <title>Comparative genomics of sulfur disproportionating microorganisms.</title>
        <authorList>
            <person name="Ward L.M."/>
            <person name="Bertran E."/>
            <person name="Johnston D.T."/>
        </authorList>
    </citation>
    <scope>NUCLEOTIDE SEQUENCE [LARGE SCALE GENOMIC DNA]</scope>
    <source>
        <strain evidence="10 11">DSM 3696</strain>
    </source>
</reference>
<evidence type="ECO:0000256" key="7">
    <source>
        <dbReference type="ARBA" id="ARBA00023014"/>
    </source>
</evidence>
<evidence type="ECO:0000256" key="5">
    <source>
        <dbReference type="ARBA" id="ARBA00023002"/>
    </source>
</evidence>
<dbReference type="InterPro" id="IPR013984">
    <property type="entry name" value="Ald_Fedxn_OxRdtase_dom2"/>
</dbReference>
<dbReference type="GO" id="GO:0016625">
    <property type="term" value="F:oxidoreductase activity, acting on the aldehyde or oxo group of donors, iron-sulfur protein as acceptor"/>
    <property type="evidence" value="ECO:0007669"/>
    <property type="project" value="InterPro"/>
</dbReference>